<dbReference type="AlphaFoldDB" id="A0A2P6SE11"/>
<organism evidence="1 2">
    <name type="scientific">Rosa chinensis</name>
    <name type="common">China rose</name>
    <dbReference type="NCBI Taxonomy" id="74649"/>
    <lineage>
        <taxon>Eukaryota</taxon>
        <taxon>Viridiplantae</taxon>
        <taxon>Streptophyta</taxon>
        <taxon>Embryophyta</taxon>
        <taxon>Tracheophyta</taxon>
        <taxon>Spermatophyta</taxon>
        <taxon>Magnoliopsida</taxon>
        <taxon>eudicotyledons</taxon>
        <taxon>Gunneridae</taxon>
        <taxon>Pentapetalae</taxon>
        <taxon>rosids</taxon>
        <taxon>fabids</taxon>
        <taxon>Rosales</taxon>
        <taxon>Rosaceae</taxon>
        <taxon>Rosoideae</taxon>
        <taxon>Rosoideae incertae sedis</taxon>
        <taxon>Rosa</taxon>
    </lineage>
</organism>
<gene>
    <name evidence="1" type="ORF">RchiOBHm_Chr1g0342541</name>
</gene>
<keyword evidence="2" id="KW-1185">Reference proteome</keyword>
<reference evidence="1 2" key="1">
    <citation type="journal article" date="2018" name="Nat. Genet.">
        <title>The Rosa genome provides new insights in the design of modern roses.</title>
        <authorList>
            <person name="Bendahmane M."/>
        </authorList>
    </citation>
    <scope>NUCLEOTIDE SEQUENCE [LARGE SCALE GENOMIC DNA]</scope>
    <source>
        <strain evidence="2">cv. Old Blush</strain>
    </source>
</reference>
<dbReference type="Proteomes" id="UP000238479">
    <property type="component" value="Chromosome 1"/>
</dbReference>
<dbReference type="Gramene" id="PRQ56916">
    <property type="protein sequence ID" value="PRQ56916"/>
    <property type="gene ID" value="RchiOBHm_Chr1g0342541"/>
</dbReference>
<evidence type="ECO:0000313" key="2">
    <source>
        <dbReference type="Proteomes" id="UP000238479"/>
    </source>
</evidence>
<protein>
    <submittedName>
        <fullName evidence="1">Uncharacterized protein</fullName>
    </submittedName>
</protein>
<proteinExistence type="predicted"/>
<accession>A0A2P6SE11</accession>
<dbReference type="EMBL" id="PDCK01000039">
    <property type="protein sequence ID" value="PRQ56916.1"/>
    <property type="molecule type" value="Genomic_DNA"/>
</dbReference>
<name>A0A2P6SE11_ROSCH</name>
<comment type="caution">
    <text evidence="1">The sequence shown here is derived from an EMBL/GenBank/DDBJ whole genome shotgun (WGS) entry which is preliminary data.</text>
</comment>
<evidence type="ECO:0000313" key="1">
    <source>
        <dbReference type="EMBL" id="PRQ56916.1"/>
    </source>
</evidence>
<sequence length="53" mass="5614">MDEMINPHGSNAFKSVSDCILISTSHRFRATKLPAISAPSCSHRAAIIASSVS</sequence>